<name>A0A8C2WB27_CHILA</name>
<evidence type="ECO:0000313" key="5">
    <source>
        <dbReference type="Proteomes" id="UP000694398"/>
    </source>
</evidence>
<accession>A0A8C2WB27</accession>
<dbReference type="Gene3D" id="1.25.10.10">
    <property type="entry name" value="Leucine-rich Repeat Variant"/>
    <property type="match status" value="1"/>
</dbReference>
<protein>
    <submittedName>
        <fullName evidence="4">Maestro heat like repeat family member 9</fullName>
    </submittedName>
</protein>
<dbReference type="Proteomes" id="UP000694398">
    <property type="component" value="Unassembled WGS sequence"/>
</dbReference>
<dbReference type="InterPro" id="IPR011989">
    <property type="entry name" value="ARM-like"/>
</dbReference>
<dbReference type="AlphaFoldDB" id="A0A8C2WB27"/>
<keyword evidence="5" id="KW-1185">Reference proteome</keyword>
<proteinExistence type="predicted"/>
<dbReference type="PANTHER" id="PTHR23120:SF5">
    <property type="entry name" value="MAESTRO HEAT-LIKE REPEAT FAMILY MEMBER 9"/>
    <property type="match status" value="1"/>
</dbReference>
<dbReference type="Pfam" id="PF23227">
    <property type="entry name" value="HEAT_MROH2B_C"/>
    <property type="match status" value="1"/>
</dbReference>
<dbReference type="OMA" id="IRSMAIQ"/>
<evidence type="ECO:0000256" key="1">
    <source>
        <dbReference type="ARBA" id="ARBA00022737"/>
    </source>
</evidence>
<reference evidence="4" key="2">
    <citation type="submission" date="2025-09" db="UniProtKB">
        <authorList>
            <consortium name="Ensembl"/>
        </authorList>
    </citation>
    <scope>IDENTIFICATION</scope>
</reference>
<feature type="domain" description="Maestro-like HEAT-repeats" evidence="2">
    <location>
        <begin position="131"/>
        <end position="358"/>
    </location>
</feature>
<dbReference type="InterPro" id="IPR016024">
    <property type="entry name" value="ARM-type_fold"/>
</dbReference>
<evidence type="ECO:0000259" key="3">
    <source>
        <dbReference type="Pfam" id="PF23227"/>
    </source>
</evidence>
<evidence type="ECO:0000313" key="4">
    <source>
        <dbReference type="Ensembl" id="ENSCLAP00000024865.1"/>
    </source>
</evidence>
<dbReference type="GeneTree" id="ENSGT00940000162280"/>
<dbReference type="PANTHER" id="PTHR23120">
    <property type="entry name" value="MAESTRO-RELATED HEAT DOMAIN-CONTAINING"/>
    <property type="match status" value="1"/>
</dbReference>
<dbReference type="Ensembl" id="ENSCLAT00000025105.1">
    <property type="protein sequence ID" value="ENSCLAP00000024865.1"/>
    <property type="gene ID" value="ENSCLAG00000017068.1"/>
</dbReference>
<gene>
    <name evidence="4" type="primary">MROH9</name>
</gene>
<dbReference type="InterPro" id="IPR055406">
    <property type="entry name" value="HEAT_Maestro"/>
</dbReference>
<dbReference type="InterPro" id="IPR045206">
    <property type="entry name" value="Maestro_heat-like_prot"/>
</dbReference>
<feature type="domain" description="Maestro/Maestro-like HEAT-repeats" evidence="3">
    <location>
        <begin position="544"/>
        <end position="800"/>
    </location>
</feature>
<dbReference type="GO" id="GO:0005737">
    <property type="term" value="C:cytoplasm"/>
    <property type="evidence" value="ECO:0007669"/>
    <property type="project" value="TreeGrafter"/>
</dbReference>
<evidence type="ECO:0000259" key="2">
    <source>
        <dbReference type="Pfam" id="PF21047"/>
    </source>
</evidence>
<reference evidence="4" key="1">
    <citation type="submission" date="2025-08" db="UniProtKB">
        <authorList>
            <consortium name="Ensembl"/>
        </authorList>
    </citation>
    <scope>IDENTIFICATION</scope>
</reference>
<dbReference type="Pfam" id="PF21047">
    <property type="entry name" value="HEAT_Maestro"/>
    <property type="match status" value="1"/>
</dbReference>
<sequence length="841" mass="95948">MISSQRQKNSLRWHHVEHLANSLLEAYATLLCHQSMILAINSSSVDPLQQYDTQLEIIKSSFKMIFGLPSFDEGTVRTSGEDAEELEILYKNILSLLEDTLLILVSKDLYKLQILKEMMVWMREDNLYLQEKPLVIISKVLRFASRKVREHTSIDAPCLGVLAAELSLLYSHADLTIVQQASLAVYYLLSIAKRQMADFQKYKAKMQYECGNSCLLPPDSEFRPGILKQDKTKLAQSIGQTLLPSLLTDFVLYLLTKLSTSNQETTTKAAAILKLTLKYHAQKITRVSQLVDTIYKQLNENPSYFIKDVLLEVATLLTQSSPKAVIFQLLDYPVPADKAVMLMWQAVGTKPQVAPQVLKAILLVLKDKPWEVEDSLQEGKCFILDATNMMPLAASQALCVLLPINSYNKTVAQFFPELFMALMFQLLYISQLRVQTQDRPLYAREALRILLNCSGLQHVDTALKNKFFWSHIYQTYYYHDGVNLMARTLCDCNFPQFPETLRYLYKILVQGPRRSEEHIIIVTFFIKILDKFFKDPLPELFLVFLRNWISDSNPEISKLSLQKITSMAPVVNKIENVSSLLTSILDAFVSREDTVVIQALLTLRKLVDKLDKVTYSSLCTRIASSYFCLMDHFSGSVRSLAIRHLADLLKDVGQQTSTLKHIMRGLAPLLLCLEDSDGRVVSACKYTLKICDSELEWSIANLLKDENYNFELVVLYTCNHLILSHESCTTYLICDALRFLGNPQVHLRRAAVILLGYLAQLGGHLLFKDEIEVMTEAVERMLQDEGPGIQKLAEITHNLLKKIANRPRSTTIKLAIQRFFKFSAKELKLIYNWKSTTQTDL</sequence>
<keyword evidence="1" id="KW-0677">Repeat</keyword>
<dbReference type="InterPro" id="IPR048465">
    <property type="entry name" value="Maestro-like_HEAT"/>
</dbReference>
<organism evidence="4 5">
    <name type="scientific">Chinchilla lanigera</name>
    <name type="common">Long-tailed chinchilla</name>
    <name type="synonym">Chinchilla villidera</name>
    <dbReference type="NCBI Taxonomy" id="34839"/>
    <lineage>
        <taxon>Eukaryota</taxon>
        <taxon>Metazoa</taxon>
        <taxon>Chordata</taxon>
        <taxon>Craniata</taxon>
        <taxon>Vertebrata</taxon>
        <taxon>Euteleostomi</taxon>
        <taxon>Mammalia</taxon>
        <taxon>Eutheria</taxon>
        <taxon>Euarchontoglires</taxon>
        <taxon>Glires</taxon>
        <taxon>Rodentia</taxon>
        <taxon>Hystricomorpha</taxon>
        <taxon>Chinchillidae</taxon>
        <taxon>Chinchilla</taxon>
    </lineage>
</organism>
<dbReference type="SUPFAM" id="SSF48371">
    <property type="entry name" value="ARM repeat"/>
    <property type="match status" value="1"/>
</dbReference>